<proteinExistence type="predicted"/>
<accession>A0A0F9K2R9</accession>
<gene>
    <name evidence="1" type="ORF">LCGC14_1753000</name>
</gene>
<evidence type="ECO:0000313" key="1">
    <source>
        <dbReference type="EMBL" id="KKM05543.1"/>
    </source>
</evidence>
<reference evidence="1" key="1">
    <citation type="journal article" date="2015" name="Nature">
        <title>Complex archaea that bridge the gap between prokaryotes and eukaryotes.</title>
        <authorList>
            <person name="Spang A."/>
            <person name="Saw J.H."/>
            <person name="Jorgensen S.L."/>
            <person name="Zaremba-Niedzwiedzka K."/>
            <person name="Martijn J."/>
            <person name="Lind A.E."/>
            <person name="van Eijk R."/>
            <person name="Schleper C."/>
            <person name="Guy L."/>
            <person name="Ettema T.J."/>
        </authorList>
    </citation>
    <scope>NUCLEOTIDE SEQUENCE</scope>
</reference>
<name>A0A0F9K2R9_9ZZZZ</name>
<protein>
    <submittedName>
        <fullName evidence="1">Uncharacterized protein</fullName>
    </submittedName>
</protein>
<dbReference type="AlphaFoldDB" id="A0A0F9K2R9"/>
<comment type="caution">
    <text evidence="1">The sequence shown here is derived from an EMBL/GenBank/DDBJ whole genome shotgun (WGS) entry which is preliminary data.</text>
</comment>
<sequence>MTATTAGWKVQKVKSNRKVDAMKTIQIKPVLRERLECPECGGSGWYAIGLLAFRISGYITPTIVFDLSCKDCGEKFIAEIGG</sequence>
<organism evidence="1">
    <name type="scientific">marine sediment metagenome</name>
    <dbReference type="NCBI Taxonomy" id="412755"/>
    <lineage>
        <taxon>unclassified sequences</taxon>
        <taxon>metagenomes</taxon>
        <taxon>ecological metagenomes</taxon>
    </lineage>
</organism>
<dbReference type="EMBL" id="LAZR01016196">
    <property type="protein sequence ID" value="KKM05543.1"/>
    <property type="molecule type" value="Genomic_DNA"/>
</dbReference>